<accession>A0A2V4B8A7</accession>
<dbReference type="EMBL" id="MASW01000001">
    <property type="protein sequence ID" value="PXY31386.1"/>
    <property type="molecule type" value="Genomic_DNA"/>
</dbReference>
<evidence type="ECO:0000259" key="3">
    <source>
        <dbReference type="Pfam" id="PF16158"/>
    </source>
</evidence>
<dbReference type="InterPro" id="IPR013783">
    <property type="entry name" value="Ig-like_fold"/>
</dbReference>
<organism evidence="4 5">
    <name type="scientific">Prauserella muralis</name>
    <dbReference type="NCBI Taxonomy" id="588067"/>
    <lineage>
        <taxon>Bacteria</taxon>
        <taxon>Bacillati</taxon>
        <taxon>Actinomycetota</taxon>
        <taxon>Actinomycetes</taxon>
        <taxon>Pseudonocardiales</taxon>
        <taxon>Pseudonocardiaceae</taxon>
        <taxon>Prauserella</taxon>
    </lineage>
</organism>
<evidence type="ECO:0000313" key="5">
    <source>
        <dbReference type="Proteomes" id="UP000249915"/>
    </source>
</evidence>
<dbReference type="Proteomes" id="UP000249915">
    <property type="component" value="Unassembled WGS sequence"/>
</dbReference>
<dbReference type="PANTHER" id="PTHR20930:SF0">
    <property type="entry name" value="PROTEIN ILRUN"/>
    <property type="match status" value="1"/>
</dbReference>
<dbReference type="Pfam" id="PF16158">
    <property type="entry name" value="N_BRCA1_IG"/>
    <property type="match status" value="1"/>
</dbReference>
<name>A0A2V4B8A7_9PSEU</name>
<dbReference type="Gene3D" id="2.60.40.10">
    <property type="entry name" value="Immunoglobulins"/>
    <property type="match status" value="1"/>
</dbReference>
<dbReference type="OrthoDB" id="166850at2"/>
<feature type="compositionally biased region" description="Basic and acidic residues" evidence="1">
    <location>
        <begin position="89"/>
        <end position="102"/>
    </location>
</feature>
<evidence type="ECO:0000256" key="1">
    <source>
        <dbReference type="SAM" id="MobiDB-lite"/>
    </source>
</evidence>
<keyword evidence="5" id="KW-1185">Reference proteome</keyword>
<protein>
    <recommendedName>
        <fullName evidence="3">Nbr1 FW domain-containing protein</fullName>
    </recommendedName>
</protein>
<feature type="domain" description="Nbr1 FW" evidence="3">
    <location>
        <begin position="175"/>
        <end position="264"/>
    </location>
</feature>
<dbReference type="Pfam" id="PF13560">
    <property type="entry name" value="HTH_31"/>
    <property type="match status" value="1"/>
</dbReference>
<keyword evidence="2" id="KW-0812">Transmembrane</keyword>
<keyword evidence="2" id="KW-1133">Transmembrane helix</keyword>
<dbReference type="PANTHER" id="PTHR20930">
    <property type="entry name" value="OVARIAN CARCINOMA ANTIGEN CA125-RELATED"/>
    <property type="match status" value="1"/>
</dbReference>
<dbReference type="InterPro" id="IPR032350">
    <property type="entry name" value="Nbr1_FW"/>
</dbReference>
<feature type="transmembrane region" description="Helical" evidence="2">
    <location>
        <begin position="124"/>
        <end position="143"/>
    </location>
</feature>
<keyword evidence="2" id="KW-0472">Membrane</keyword>
<dbReference type="AlphaFoldDB" id="A0A2V4B8A7"/>
<dbReference type="RefSeq" id="WP_112279416.1">
    <property type="nucleotide sequence ID" value="NZ_MASW01000001.1"/>
</dbReference>
<dbReference type="CDD" id="cd14947">
    <property type="entry name" value="NBR1_like"/>
    <property type="match status" value="1"/>
</dbReference>
<dbReference type="GO" id="GO:0005975">
    <property type="term" value="P:carbohydrate metabolic process"/>
    <property type="evidence" value="ECO:0007669"/>
    <property type="project" value="UniProtKB-ARBA"/>
</dbReference>
<proteinExistence type="predicted"/>
<gene>
    <name evidence="4" type="ORF">BAY60_03075</name>
</gene>
<feature type="region of interest" description="Disordered" evidence="1">
    <location>
        <begin position="89"/>
        <end position="117"/>
    </location>
</feature>
<comment type="caution">
    <text evidence="4">The sequence shown here is derived from an EMBL/GenBank/DDBJ whole genome shotgun (WGS) entry which is preliminary data.</text>
</comment>
<sequence>MPRPEAVERPAPLEEFMAELRRLREQAGAPSFRRMAATSGAVSHATLHLTITGRRLQPWETVREFVRACGGDEAQWHARWQEVSLALSEEQRRAVPADHDEPAATGPDPGEGGSGRSRVRRRPLWLLAPLAAAAVALIAVVVVRTTSADGTESGAADLRAMVHEGDASKFLRDVTYPDGTVVKPDSQFVKVWEIRNTGSVEWRNRYLQRIDLPIGPDDCSTPERIPVNHTRPQQNVQITVTVRTPATAPVDCRVRWKMVDESGRMLMPGYRPIYFEVRVRE</sequence>
<evidence type="ECO:0000256" key="2">
    <source>
        <dbReference type="SAM" id="Phobius"/>
    </source>
</evidence>
<reference evidence="4 5" key="1">
    <citation type="submission" date="2016-07" db="EMBL/GenBank/DDBJ databases">
        <title>Draft genome sequence of Prauserella muralis DSM 45305, isolated from a mould-covered wall in an indoor environment.</title>
        <authorList>
            <person name="Ruckert C."/>
            <person name="Albersmeier A."/>
            <person name="Jiang C.-L."/>
            <person name="Jiang Y."/>
            <person name="Kalinowski J."/>
            <person name="Schneider O."/>
            <person name="Winkler A."/>
            <person name="Zotchev S.B."/>
        </authorList>
    </citation>
    <scope>NUCLEOTIDE SEQUENCE [LARGE SCALE GENOMIC DNA]</scope>
    <source>
        <strain evidence="4 5">DSM 45305</strain>
    </source>
</reference>
<evidence type="ECO:0000313" key="4">
    <source>
        <dbReference type="EMBL" id="PXY31386.1"/>
    </source>
</evidence>